<dbReference type="InParanoid" id="B0VZN4"/>
<dbReference type="InterPro" id="IPR036420">
    <property type="entry name" value="BRCT_dom_sf"/>
</dbReference>
<keyword evidence="4" id="KW-1185">Reference proteome</keyword>
<protein>
    <recommendedName>
        <fullName evidence="1">BRCT domain-containing protein</fullName>
    </recommendedName>
</protein>
<reference evidence="3" key="2">
    <citation type="submission" date="2021-02" db="UniProtKB">
        <authorList>
            <consortium name="EnsemblMetazoa"/>
        </authorList>
    </citation>
    <scope>IDENTIFICATION</scope>
    <source>
        <strain evidence="3">JHB</strain>
    </source>
</reference>
<name>B0VZN4_CULQU</name>
<dbReference type="HOGENOM" id="CLU_2374823_0_0_1"/>
<dbReference type="VEuPathDB" id="VectorBase:CQUJHB008825"/>
<dbReference type="InterPro" id="IPR026817">
    <property type="entry name" value="Ect2"/>
</dbReference>
<dbReference type="STRING" id="7176.B0VZN4"/>
<dbReference type="eggNOG" id="KOG3524">
    <property type="taxonomic scope" value="Eukaryota"/>
</dbReference>
<dbReference type="EnsemblMetazoa" id="CPIJ000153-RA">
    <property type="protein sequence ID" value="CPIJ000153-PA"/>
    <property type="gene ID" value="CPIJ000153"/>
</dbReference>
<dbReference type="OrthoDB" id="9997817at2759"/>
<dbReference type="InterPro" id="IPR001357">
    <property type="entry name" value="BRCT_dom"/>
</dbReference>
<gene>
    <name evidence="3" type="primary">6031067</name>
    <name evidence="2" type="ORF">CpipJ_CPIJ000153</name>
</gene>
<organism>
    <name type="scientific">Culex quinquefasciatus</name>
    <name type="common">Southern house mosquito</name>
    <name type="synonym">Culex pungens</name>
    <dbReference type="NCBI Taxonomy" id="7176"/>
    <lineage>
        <taxon>Eukaryota</taxon>
        <taxon>Metazoa</taxon>
        <taxon>Ecdysozoa</taxon>
        <taxon>Arthropoda</taxon>
        <taxon>Hexapoda</taxon>
        <taxon>Insecta</taxon>
        <taxon>Pterygota</taxon>
        <taxon>Neoptera</taxon>
        <taxon>Endopterygota</taxon>
        <taxon>Diptera</taxon>
        <taxon>Nematocera</taxon>
        <taxon>Culicoidea</taxon>
        <taxon>Culicidae</taxon>
        <taxon>Culicinae</taxon>
        <taxon>Culicini</taxon>
        <taxon>Culex</taxon>
        <taxon>Culex</taxon>
    </lineage>
</organism>
<dbReference type="GO" id="GO:0005938">
    <property type="term" value="C:cell cortex"/>
    <property type="evidence" value="ECO:0007669"/>
    <property type="project" value="TreeGrafter"/>
</dbReference>
<evidence type="ECO:0000313" key="4">
    <source>
        <dbReference type="Proteomes" id="UP000002320"/>
    </source>
</evidence>
<dbReference type="Gene3D" id="3.40.50.10190">
    <property type="entry name" value="BRCT domain"/>
    <property type="match status" value="1"/>
</dbReference>
<dbReference type="Proteomes" id="UP000002320">
    <property type="component" value="Unassembled WGS sequence"/>
</dbReference>
<proteinExistence type="predicted"/>
<dbReference type="PANTHER" id="PTHR16777:SF2">
    <property type="entry name" value="PROTEIN ECT2"/>
    <property type="match status" value="1"/>
</dbReference>
<accession>B0VZN4</accession>
<dbReference type="PROSITE" id="PS50172">
    <property type="entry name" value="BRCT"/>
    <property type="match status" value="1"/>
</dbReference>
<dbReference type="KEGG" id="cqu:CpipJ_CPIJ000153"/>
<dbReference type="VEuPathDB" id="VectorBase:CPIJ000153"/>
<dbReference type="SUPFAM" id="SSF52113">
    <property type="entry name" value="BRCT domain"/>
    <property type="match status" value="1"/>
</dbReference>
<dbReference type="GO" id="GO:0005634">
    <property type="term" value="C:nucleus"/>
    <property type="evidence" value="ECO:0007669"/>
    <property type="project" value="InterPro"/>
</dbReference>
<feature type="domain" description="BRCT" evidence="1">
    <location>
        <begin position="38"/>
        <end position="95"/>
    </location>
</feature>
<dbReference type="PANTHER" id="PTHR16777">
    <property type="entry name" value="PROTEIN ECT2"/>
    <property type="match status" value="1"/>
</dbReference>
<dbReference type="GO" id="GO:0000281">
    <property type="term" value="P:mitotic cytokinesis"/>
    <property type="evidence" value="ECO:0007669"/>
    <property type="project" value="TreeGrafter"/>
</dbReference>
<sequence length="95" mass="10322">MGSTFLDVLASSAGILGPPALQQAARSGDGLFHNNRPIYNNCMRGVITCFTGIRKKDELTQLVHLIHSMGGSIRKDMMTKVTHLICNSTGGEKYQ</sequence>
<dbReference type="AlphaFoldDB" id="B0VZN4"/>
<evidence type="ECO:0000259" key="1">
    <source>
        <dbReference type="PROSITE" id="PS50172"/>
    </source>
</evidence>
<dbReference type="GO" id="GO:2000431">
    <property type="term" value="P:regulation of cytokinesis, actomyosin contractile ring assembly"/>
    <property type="evidence" value="ECO:0007669"/>
    <property type="project" value="InterPro"/>
</dbReference>
<dbReference type="Pfam" id="PF12738">
    <property type="entry name" value="PTCB-BRCT"/>
    <property type="match status" value="1"/>
</dbReference>
<dbReference type="GO" id="GO:0005096">
    <property type="term" value="F:GTPase activator activity"/>
    <property type="evidence" value="ECO:0007669"/>
    <property type="project" value="InterPro"/>
</dbReference>
<reference evidence="2" key="1">
    <citation type="submission" date="2007-03" db="EMBL/GenBank/DDBJ databases">
        <title>Annotation of Culex pipiens quinquefasciatus.</title>
        <authorList>
            <consortium name="The Broad Institute Genome Sequencing Platform"/>
            <person name="Atkinson P.W."/>
            <person name="Hemingway J."/>
            <person name="Christensen B.M."/>
            <person name="Higgs S."/>
            <person name="Kodira C."/>
            <person name="Hannick L."/>
            <person name="Megy K."/>
            <person name="O'Leary S."/>
            <person name="Pearson M."/>
            <person name="Haas B.J."/>
            <person name="Mauceli E."/>
            <person name="Wortman J.R."/>
            <person name="Lee N.H."/>
            <person name="Guigo R."/>
            <person name="Stanke M."/>
            <person name="Alvarado L."/>
            <person name="Amedeo P."/>
            <person name="Antoine C.H."/>
            <person name="Arensburger P."/>
            <person name="Bidwell S.L."/>
            <person name="Crawford M."/>
            <person name="Camaro F."/>
            <person name="Devon K."/>
            <person name="Engels R."/>
            <person name="Hammond M."/>
            <person name="Howarth C."/>
            <person name="Koehrsen M."/>
            <person name="Lawson D."/>
            <person name="Montgomery P."/>
            <person name="Nene V."/>
            <person name="Nusbaum C."/>
            <person name="Puiu D."/>
            <person name="Romero-Severson J."/>
            <person name="Severson D.W."/>
            <person name="Shumway M."/>
            <person name="Sisk P."/>
            <person name="Stolte C."/>
            <person name="Zeng Q."/>
            <person name="Eisenstadt E."/>
            <person name="Fraser-Liggett C."/>
            <person name="Strausberg R."/>
            <person name="Galagan J."/>
            <person name="Birren B."/>
            <person name="Collins F.H."/>
        </authorList>
    </citation>
    <scope>NUCLEOTIDE SEQUENCE [LARGE SCALE GENOMIC DNA]</scope>
    <source>
        <strain evidence="2">JHB</strain>
    </source>
</reference>
<evidence type="ECO:0000313" key="3">
    <source>
        <dbReference type="EnsemblMetazoa" id="CPIJ000153-PA"/>
    </source>
</evidence>
<dbReference type="EMBL" id="DS231815">
    <property type="protein sequence ID" value="EDS35126.1"/>
    <property type="molecule type" value="Genomic_DNA"/>
</dbReference>
<dbReference type="GO" id="GO:0007399">
    <property type="term" value="P:nervous system development"/>
    <property type="evidence" value="ECO:0007669"/>
    <property type="project" value="TreeGrafter"/>
</dbReference>
<dbReference type="GO" id="GO:0005085">
    <property type="term" value="F:guanyl-nucleotide exchange factor activity"/>
    <property type="evidence" value="ECO:0007669"/>
    <property type="project" value="InterPro"/>
</dbReference>
<evidence type="ECO:0000313" key="2">
    <source>
        <dbReference type="EMBL" id="EDS35126.1"/>
    </source>
</evidence>